<gene>
    <name evidence="1" type="ORF">SDRG_03559</name>
</gene>
<dbReference type="eggNOG" id="ENOG502SAIT">
    <property type="taxonomic scope" value="Eukaryota"/>
</dbReference>
<dbReference type="GeneID" id="19944286"/>
<sequence length="497" mass="55771">MKDAVDPEDPAYLTRHAQSQLDLGGTAAAKTIRKLVNERTSTRIQERAATSSSVAYPPSRGMAKYTPRFLQACKRLFARCERDVGGHSMALTALRQLTSTGAFAVDRHTLDAWLQHPRADDARVAFGEFVDACYCFYGLCLEDRLASETRHGGGNAEHPFALACTRDKEARAFSPREHVRRRNPMKAQQERDANDVVWLAQSGCLRASKSQPVLRTSLSASCLAKNEADVALKRDKVVAQRDDALRQREAVQANVALAQHFSANVGMVARHVQIGEITEKRHVHARAKKARFEVNKQAMEEASACAKAFTNRTKLSKLEGVQEARRDVQHDLVTLRERKHYRAEMIRRHKALFNLSESTCTLHRRPPELLAALSRAHTEAETRRLAKVEQRFFEQSLSQQLREYKHDKEHALKQTVHPPVPAAMIHLDQQDDGGAWENAEAKLTAAMDALLQTWIDDQRDLSCLLPTANTPPAALRYFGKARDVPPKPFQSSADRGL</sequence>
<dbReference type="EMBL" id="JH767139">
    <property type="protein sequence ID" value="EQC39356.1"/>
    <property type="molecule type" value="Genomic_DNA"/>
</dbReference>
<accession>T0QXE9</accession>
<name>T0QXE9_SAPDV</name>
<dbReference type="Proteomes" id="UP000030762">
    <property type="component" value="Unassembled WGS sequence"/>
</dbReference>
<dbReference type="AlphaFoldDB" id="T0QXE9"/>
<keyword evidence="2" id="KW-1185">Reference proteome</keyword>
<organism evidence="1 2">
    <name type="scientific">Saprolegnia diclina (strain VS20)</name>
    <dbReference type="NCBI Taxonomy" id="1156394"/>
    <lineage>
        <taxon>Eukaryota</taxon>
        <taxon>Sar</taxon>
        <taxon>Stramenopiles</taxon>
        <taxon>Oomycota</taxon>
        <taxon>Saprolegniomycetes</taxon>
        <taxon>Saprolegniales</taxon>
        <taxon>Saprolegniaceae</taxon>
        <taxon>Saprolegnia</taxon>
    </lineage>
</organism>
<evidence type="ECO:0000313" key="1">
    <source>
        <dbReference type="EMBL" id="EQC39356.1"/>
    </source>
</evidence>
<proteinExistence type="predicted"/>
<dbReference type="VEuPathDB" id="FungiDB:SDRG_03559"/>
<reference evidence="1 2" key="1">
    <citation type="submission" date="2012-04" db="EMBL/GenBank/DDBJ databases">
        <title>The Genome Sequence of Saprolegnia declina VS20.</title>
        <authorList>
            <consortium name="The Broad Institute Genome Sequencing Platform"/>
            <person name="Russ C."/>
            <person name="Nusbaum C."/>
            <person name="Tyler B."/>
            <person name="van West P."/>
            <person name="Dieguez-Uribeondo J."/>
            <person name="de Bruijn I."/>
            <person name="Tripathy S."/>
            <person name="Jiang R."/>
            <person name="Young S.K."/>
            <person name="Zeng Q."/>
            <person name="Gargeya S."/>
            <person name="Fitzgerald M."/>
            <person name="Haas B."/>
            <person name="Abouelleil A."/>
            <person name="Alvarado L."/>
            <person name="Arachchi H.M."/>
            <person name="Berlin A."/>
            <person name="Chapman S.B."/>
            <person name="Goldberg J."/>
            <person name="Griggs A."/>
            <person name="Gujja S."/>
            <person name="Hansen M."/>
            <person name="Howarth C."/>
            <person name="Imamovic A."/>
            <person name="Larimer J."/>
            <person name="McCowen C."/>
            <person name="Montmayeur A."/>
            <person name="Murphy C."/>
            <person name="Neiman D."/>
            <person name="Pearson M."/>
            <person name="Priest M."/>
            <person name="Roberts A."/>
            <person name="Saif S."/>
            <person name="Shea T."/>
            <person name="Sisk P."/>
            <person name="Sykes S."/>
            <person name="Wortman J."/>
            <person name="Nusbaum C."/>
            <person name="Birren B."/>
        </authorList>
    </citation>
    <scope>NUCLEOTIDE SEQUENCE [LARGE SCALE GENOMIC DNA]</scope>
    <source>
        <strain evidence="1 2">VS20</strain>
    </source>
</reference>
<dbReference type="OrthoDB" id="68333at2759"/>
<protein>
    <submittedName>
        <fullName evidence="1">Uncharacterized protein</fullName>
    </submittedName>
</protein>
<dbReference type="InParanoid" id="T0QXE9"/>
<evidence type="ECO:0000313" key="2">
    <source>
        <dbReference type="Proteomes" id="UP000030762"/>
    </source>
</evidence>
<dbReference type="OMA" id="HPFALAC"/>
<dbReference type="RefSeq" id="XP_008607417.1">
    <property type="nucleotide sequence ID" value="XM_008609195.1"/>
</dbReference>